<evidence type="ECO:0000313" key="5">
    <source>
        <dbReference type="Proteomes" id="UP000676996"/>
    </source>
</evidence>
<dbReference type="InterPro" id="IPR002641">
    <property type="entry name" value="PNPLA_dom"/>
</dbReference>
<keyword evidence="1 2" id="KW-0443">Lipid metabolism</keyword>
<sequence>MPKPEPWRVLALSGGGYRGLFSAEVLARLECAIGPTFMAGVRLFAGTSVGGLVAAGLAIGRSPAAMRDAILEHGPAIFDDRIKVGRMTIARKPKGHLGGLLKSKFKAKALEAAIDAILGGDKELRVADVPRPLVLVATCATSMAPFLMSSLRPGTPGADLPLRVALRATAAAPGYFPAVDLNLRTLVDGGLVANAPELVGCAELAALRGVEQPDFRILSIGTAAPDAGAAPSLIGRRGLAAWLKGDLVPMTLDAQEKLVTAQAAALFGRNYLRVNATPAPAQGEVLALDLATEEATRTLLFLAEEATAPSAVDATRELFGLR</sequence>
<evidence type="ECO:0000313" key="4">
    <source>
        <dbReference type="EMBL" id="MBR0553844.1"/>
    </source>
</evidence>
<dbReference type="PANTHER" id="PTHR24138">
    <property type="entry name" value="INTRACELLLAR PHOSPHOLIPASE A FAMILY"/>
    <property type="match status" value="1"/>
</dbReference>
<dbReference type="SUPFAM" id="SSF52151">
    <property type="entry name" value="FabD/lysophospholipase-like"/>
    <property type="match status" value="1"/>
</dbReference>
<evidence type="ECO:0000256" key="1">
    <source>
        <dbReference type="ARBA" id="ARBA00023098"/>
    </source>
</evidence>
<proteinExistence type="predicted"/>
<evidence type="ECO:0000259" key="3">
    <source>
        <dbReference type="PROSITE" id="PS51635"/>
    </source>
</evidence>
<feature type="active site" description="Proton acceptor" evidence="2">
    <location>
        <position position="188"/>
    </location>
</feature>
<dbReference type="EMBL" id="JAGRQC010000005">
    <property type="protein sequence ID" value="MBR0553844.1"/>
    <property type="molecule type" value="Genomic_DNA"/>
</dbReference>
<feature type="active site" description="Nucleophile" evidence="2">
    <location>
        <position position="48"/>
    </location>
</feature>
<dbReference type="Pfam" id="PF01734">
    <property type="entry name" value="Patatin"/>
    <property type="match status" value="1"/>
</dbReference>
<evidence type="ECO:0000256" key="2">
    <source>
        <dbReference type="PROSITE-ProRule" id="PRU01161"/>
    </source>
</evidence>
<dbReference type="GO" id="GO:0016787">
    <property type="term" value="F:hydrolase activity"/>
    <property type="evidence" value="ECO:0007669"/>
    <property type="project" value="UniProtKB-UniRule"/>
</dbReference>
<gene>
    <name evidence="4" type="ORF">J7S20_15150</name>
</gene>
<dbReference type="Gene3D" id="3.40.1090.10">
    <property type="entry name" value="Cytosolic phospholipase A2 catalytic domain"/>
    <property type="match status" value="1"/>
</dbReference>
<dbReference type="AlphaFoldDB" id="A0A8T4IIY8"/>
<reference evidence="4" key="1">
    <citation type="submission" date="2021-04" db="EMBL/GenBank/DDBJ databases">
        <title>Ouciella asimina sp. nov., isolated from the surface seawater in the hydrothermal field of Okinawa Trough.</title>
        <authorList>
            <person name="Shuang W."/>
        </authorList>
    </citation>
    <scope>NUCLEOTIDE SEQUENCE</scope>
    <source>
        <strain evidence="4">LXI357</strain>
    </source>
</reference>
<dbReference type="GO" id="GO:0016042">
    <property type="term" value="P:lipid catabolic process"/>
    <property type="evidence" value="ECO:0007669"/>
    <property type="project" value="UniProtKB-UniRule"/>
</dbReference>
<keyword evidence="2" id="KW-0442">Lipid degradation</keyword>
<comment type="caution">
    <text evidence="4">The sequence shown here is derived from an EMBL/GenBank/DDBJ whole genome shotgun (WGS) entry which is preliminary data.</text>
</comment>
<keyword evidence="5" id="KW-1185">Reference proteome</keyword>
<feature type="short sequence motif" description="DGA/G" evidence="2">
    <location>
        <begin position="188"/>
        <end position="190"/>
    </location>
</feature>
<accession>A0A8T4IIY8</accession>
<dbReference type="InterPro" id="IPR047156">
    <property type="entry name" value="Teg/CotR/CapV-like"/>
</dbReference>
<dbReference type="PROSITE" id="PS51635">
    <property type="entry name" value="PNPLA"/>
    <property type="match status" value="1"/>
</dbReference>
<feature type="short sequence motif" description="GXSXG" evidence="2">
    <location>
        <begin position="46"/>
        <end position="50"/>
    </location>
</feature>
<dbReference type="PANTHER" id="PTHR24138:SF10">
    <property type="entry name" value="PHOSPHOLIPASE A2"/>
    <property type="match status" value="1"/>
</dbReference>
<feature type="domain" description="PNPLA" evidence="3">
    <location>
        <begin position="10"/>
        <end position="201"/>
    </location>
</feature>
<name>A0A8T4IIY8_9SPHN</name>
<keyword evidence="2" id="KW-0378">Hydrolase</keyword>
<dbReference type="InterPro" id="IPR016035">
    <property type="entry name" value="Acyl_Trfase/lysoPLipase"/>
</dbReference>
<protein>
    <submittedName>
        <fullName evidence="4">Patatin-like phospholipase family protein</fullName>
    </submittedName>
</protein>
<feature type="short sequence motif" description="GXGXXG" evidence="2">
    <location>
        <begin position="14"/>
        <end position="19"/>
    </location>
</feature>
<dbReference type="Proteomes" id="UP000676996">
    <property type="component" value="Unassembled WGS sequence"/>
</dbReference>
<organism evidence="4 5">
    <name type="scientific">Stakelama marina</name>
    <dbReference type="NCBI Taxonomy" id="2826939"/>
    <lineage>
        <taxon>Bacteria</taxon>
        <taxon>Pseudomonadati</taxon>
        <taxon>Pseudomonadota</taxon>
        <taxon>Alphaproteobacteria</taxon>
        <taxon>Sphingomonadales</taxon>
        <taxon>Sphingomonadaceae</taxon>
        <taxon>Stakelama</taxon>
    </lineage>
</organism>